<comment type="cofactor">
    <cofactor evidence="1 7">
        <name>heme</name>
        <dbReference type="ChEBI" id="CHEBI:30413"/>
    </cofactor>
</comment>
<protein>
    <recommendedName>
        <fullName evidence="11">Cytochrome P450</fullName>
    </recommendedName>
</protein>
<evidence type="ECO:0000313" key="9">
    <source>
        <dbReference type="EMBL" id="KAL3519165.1"/>
    </source>
</evidence>
<dbReference type="Proteomes" id="UP001630127">
    <property type="component" value="Unassembled WGS sequence"/>
</dbReference>
<dbReference type="PRINTS" id="PR00463">
    <property type="entry name" value="EP450I"/>
</dbReference>
<dbReference type="GO" id="GO:0004497">
    <property type="term" value="F:monooxygenase activity"/>
    <property type="evidence" value="ECO:0007669"/>
    <property type="project" value="UniProtKB-KW"/>
</dbReference>
<organism evidence="9 10">
    <name type="scientific">Cinchona calisaya</name>
    <dbReference type="NCBI Taxonomy" id="153742"/>
    <lineage>
        <taxon>Eukaryota</taxon>
        <taxon>Viridiplantae</taxon>
        <taxon>Streptophyta</taxon>
        <taxon>Embryophyta</taxon>
        <taxon>Tracheophyta</taxon>
        <taxon>Spermatophyta</taxon>
        <taxon>Magnoliopsida</taxon>
        <taxon>eudicotyledons</taxon>
        <taxon>Gunneridae</taxon>
        <taxon>Pentapetalae</taxon>
        <taxon>asterids</taxon>
        <taxon>lamiids</taxon>
        <taxon>Gentianales</taxon>
        <taxon>Rubiaceae</taxon>
        <taxon>Cinchonoideae</taxon>
        <taxon>Cinchoneae</taxon>
        <taxon>Cinchona</taxon>
    </lineage>
</organism>
<comment type="similarity">
    <text evidence="8">Belongs to the cytochrome P450 family.</text>
</comment>
<accession>A0ABD2ZLR8</accession>
<evidence type="ECO:0008006" key="11">
    <source>
        <dbReference type="Google" id="ProtNLM"/>
    </source>
</evidence>
<keyword evidence="10" id="KW-1185">Reference proteome</keyword>
<keyword evidence="5 7" id="KW-0408">Iron</keyword>
<evidence type="ECO:0000256" key="4">
    <source>
        <dbReference type="ARBA" id="ARBA00023002"/>
    </source>
</evidence>
<proteinExistence type="inferred from homology"/>
<dbReference type="PROSITE" id="PS00086">
    <property type="entry name" value="CYTOCHROME_P450"/>
    <property type="match status" value="1"/>
</dbReference>
<dbReference type="PANTHER" id="PTHR47947:SF13">
    <property type="entry name" value="CYTOCHROME P450, FAMILY 81, SUBFAMILY K, POLYPEPTIDE 1-RELATED"/>
    <property type="match status" value="1"/>
</dbReference>
<evidence type="ECO:0000256" key="5">
    <source>
        <dbReference type="ARBA" id="ARBA00023004"/>
    </source>
</evidence>
<evidence type="ECO:0000256" key="7">
    <source>
        <dbReference type="PIRSR" id="PIRSR602401-1"/>
    </source>
</evidence>
<dbReference type="CDD" id="cd20653">
    <property type="entry name" value="CYP81"/>
    <property type="match status" value="1"/>
</dbReference>
<evidence type="ECO:0000256" key="8">
    <source>
        <dbReference type="RuleBase" id="RU000461"/>
    </source>
</evidence>
<keyword evidence="4 8" id="KW-0560">Oxidoreductase</keyword>
<dbReference type="InterPro" id="IPR002401">
    <property type="entry name" value="Cyt_P450_E_grp-I"/>
</dbReference>
<keyword evidence="2 7" id="KW-0349">Heme</keyword>
<reference evidence="9 10" key="1">
    <citation type="submission" date="2024-11" db="EMBL/GenBank/DDBJ databases">
        <title>A near-complete genome assembly of Cinchona calisaya.</title>
        <authorList>
            <person name="Lian D.C."/>
            <person name="Zhao X.W."/>
            <person name="Wei L."/>
        </authorList>
    </citation>
    <scope>NUCLEOTIDE SEQUENCE [LARGE SCALE GENOMIC DNA]</scope>
    <source>
        <tissue evidence="9">Nenye</tissue>
    </source>
</reference>
<dbReference type="InterPro" id="IPR017972">
    <property type="entry name" value="Cyt_P450_CS"/>
</dbReference>
<dbReference type="GO" id="GO:0046872">
    <property type="term" value="F:metal ion binding"/>
    <property type="evidence" value="ECO:0007669"/>
    <property type="project" value="UniProtKB-KW"/>
</dbReference>
<evidence type="ECO:0000256" key="6">
    <source>
        <dbReference type="ARBA" id="ARBA00023033"/>
    </source>
</evidence>
<gene>
    <name evidence="9" type="ORF">ACH5RR_021754</name>
</gene>
<dbReference type="SUPFAM" id="SSF48264">
    <property type="entry name" value="Cytochrome P450"/>
    <property type="match status" value="1"/>
</dbReference>
<dbReference type="EMBL" id="JBJUIK010000009">
    <property type="protein sequence ID" value="KAL3519165.1"/>
    <property type="molecule type" value="Genomic_DNA"/>
</dbReference>
<name>A0ABD2ZLR8_9GENT</name>
<dbReference type="InterPro" id="IPR050651">
    <property type="entry name" value="Plant_Cytochrome_P450_Monoox"/>
</dbReference>
<dbReference type="InterPro" id="IPR001128">
    <property type="entry name" value="Cyt_P450"/>
</dbReference>
<dbReference type="PRINTS" id="PR00385">
    <property type="entry name" value="P450"/>
</dbReference>
<sequence>MELLYSGLLTLITLIFIISLKYHLQQKNRKLRPPSPPALPILGHLHLVKTAPHLALQKLSAKYGPLISLRFGVRPILVVSSPSLAEECLTKTNDIVFANRPQSVSSKYLGYNSTTLIFSPYGDHWRNLRRVTTIHIFSSVSLHRFSSTWTEEIRFIVKKLYSSSSEDDEQKTGWKVANVNSLLRELVFNIIMKMVAGKRWPTDQPGDMFIPQSLTNLCDYFPILRWIGYGGQKGVIDLHKKRDEILQDVIDRSRNKEDAESGWCSKETRKTIVQQLFSLKEAEPEYYTDEIVKGIIQAMLSAGTHTSSQTMEWAMTYLLNHPKVLEKARNEIDKTKSGHFLDDSDLPKLPYLRCIINETLRIFPPAPTLVPHYSSEDCTIGGYKVSKGTTLMINAWAIQRDPKVWEEPNKFKPERFEGIDEGGWNEGFKFLPFGKGRRICPGAAMAMRLVGLALGTLIQCFEWERIGPEMVDLEDKPGSTLAKAKPLKALYKPRPSMINLISQL</sequence>
<dbReference type="Gene3D" id="1.10.630.10">
    <property type="entry name" value="Cytochrome P450"/>
    <property type="match status" value="1"/>
</dbReference>
<feature type="binding site" description="axial binding residue" evidence="7">
    <location>
        <position position="440"/>
    </location>
    <ligand>
        <name>heme</name>
        <dbReference type="ChEBI" id="CHEBI:30413"/>
    </ligand>
    <ligandPart>
        <name>Fe</name>
        <dbReference type="ChEBI" id="CHEBI:18248"/>
    </ligandPart>
</feature>
<dbReference type="PANTHER" id="PTHR47947">
    <property type="entry name" value="CYTOCHROME P450 82C3-RELATED"/>
    <property type="match status" value="1"/>
</dbReference>
<comment type="caution">
    <text evidence="9">The sequence shown here is derived from an EMBL/GenBank/DDBJ whole genome shotgun (WGS) entry which is preliminary data.</text>
</comment>
<dbReference type="FunFam" id="1.10.630.10:FF:000026">
    <property type="entry name" value="Cytochrome P450 82C4"/>
    <property type="match status" value="1"/>
</dbReference>
<dbReference type="AlphaFoldDB" id="A0ABD2ZLR8"/>
<evidence type="ECO:0000256" key="1">
    <source>
        <dbReference type="ARBA" id="ARBA00001971"/>
    </source>
</evidence>
<dbReference type="InterPro" id="IPR036396">
    <property type="entry name" value="Cyt_P450_sf"/>
</dbReference>
<evidence type="ECO:0000256" key="3">
    <source>
        <dbReference type="ARBA" id="ARBA00022723"/>
    </source>
</evidence>
<keyword evidence="3 7" id="KW-0479">Metal-binding</keyword>
<evidence type="ECO:0000256" key="2">
    <source>
        <dbReference type="ARBA" id="ARBA00022617"/>
    </source>
</evidence>
<evidence type="ECO:0000313" key="10">
    <source>
        <dbReference type="Proteomes" id="UP001630127"/>
    </source>
</evidence>
<dbReference type="Pfam" id="PF00067">
    <property type="entry name" value="p450"/>
    <property type="match status" value="1"/>
</dbReference>
<keyword evidence="6 8" id="KW-0503">Monooxygenase</keyword>